<dbReference type="Proteomes" id="UP001305421">
    <property type="component" value="Chromosome"/>
</dbReference>
<proteinExistence type="predicted"/>
<evidence type="ECO:0000313" key="2">
    <source>
        <dbReference type="Proteomes" id="UP001305421"/>
    </source>
</evidence>
<sequence>MPANLNTLEAQLNALETDLPLLIQAHSSSGDFWEAFAGLADVIEDNAGAHRELVAQRISAMLTKHGIACEDESG</sequence>
<accession>A0ABY9Y9L1</accession>
<protein>
    <submittedName>
        <fullName evidence="1">Uncharacterized protein</fullName>
    </submittedName>
</protein>
<name>A0ABY9Y9L1_9GAMM</name>
<keyword evidence="2" id="KW-1185">Reference proteome</keyword>
<evidence type="ECO:0000313" key="1">
    <source>
        <dbReference type="EMBL" id="WNH47341.1"/>
    </source>
</evidence>
<reference evidence="1 2" key="1">
    <citation type="submission" date="2022-12" db="EMBL/GenBank/DDBJ databases">
        <title>Two new species, Stenotrophomonas aracearum and Stenotrophomonas oahuensis, isolated from Anthurium (Araceae family) in Hawaii.</title>
        <authorList>
            <person name="Chunag S.C."/>
            <person name="Dobhal S."/>
            <person name="Alvarez A."/>
            <person name="Arif M."/>
        </authorList>
    </citation>
    <scope>NUCLEOTIDE SEQUENCE [LARGE SCALE GENOMIC DNA]</scope>
    <source>
        <strain evidence="1 2">A5588</strain>
    </source>
</reference>
<organism evidence="1 2">
    <name type="scientific">Stenotrophomonas aracearum</name>
    <dbReference type="NCBI Taxonomy" id="3003272"/>
    <lineage>
        <taxon>Bacteria</taxon>
        <taxon>Pseudomonadati</taxon>
        <taxon>Pseudomonadota</taxon>
        <taxon>Gammaproteobacteria</taxon>
        <taxon>Lysobacterales</taxon>
        <taxon>Lysobacteraceae</taxon>
        <taxon>Stenotrophomonas</taxon>
    </lineage>
</organism>
<dbReference type="RefSeq" id="WP_311182118.1">
    <property type="nucleotide sequence ID" value="NZ_CP115543.1"/>
</dbReference>
<gene>
    <name evidence="1" type="ORF">PDM28_11575</name>
</gene>
<dbReference type="EMBL" id="CP115543">
    <property type="protein sequence ID" value="WNH47341.1"/>
    <property type="molecule type" value="Genomic_DNA"/>
</dbReference>